<reference evidence="5" key="3">
    <citation type="journal article" date="2012" name="PLoS Pathog.">
        <title>Comparative genomics of the apicomplexan parasites Toxoplasma gondii and Neospora caninum: Coccidia differing in host range and transmission strategy.</title>
        <authorList>
            <person name="Reid A.J."/>
            <person name="Vermont S.J."/>
            <person name="Cotton J.A."/>
            <person name="Harris D."/>
            <person name="Hill-Cawthorne G.A."/>
            <person name="Konen-Waisman S."/>
            <person name="Latham S.M."/>
            <person name="Mourier T."/>
            <person name="Norton R."/>
            <person name="Quail M.A."/>
            <person name="Sanders M."/>
            <person name="Shanmugam D."/>
            <person name="Sohal A."/>
            <person name="Wasmuth J.D."/>
            <person name="Brunk B."/>
            <person name="Grigg M.E."/>
            <person name="Howard J.C."/>
            <person name="Parkinson J."/>
            <person name="Roos D.S."/>
            <person name="Trees A.J."/>
            <person name="Berriman M."/>
            <person name="Pain A."/>
            <person name="Wastling J.M."/>
        </authorList>
    </citation>
    <scope>NUCLEOTIDE SEQUENCE [LARGE SCALE GENOMIC DNA]</scope>
    <source>
        <strain evidence="5">Liverpool</strain>
    </source>
</reference>
<feature type="compositionally biased region" description="Basic and acidic residues" evidence="1">
    <location>
        <begin position="105"/>
        <end position="124"/>
    </location>
</feature>
<dbReference type="Proteomes" id="UP000007494">
    <property type="component" value="Chromosome II"/>
</dbReference>
<dbReference type="EMBL" id="LN714476">
    <property type="protein sequence ID" value="CEL64710.1"/>
    <property type="molecule type" value="Genomic_DNA"/>
</dbReference>
<keyword evidence="5" id="KW-1185">Reference proteome</keyword>
<feature type="region of interest" description="Disordered" evidence="1">
    <location>
        <begin position="488"/>
        <end position="538"/>
    </location>
</feature>
<feature type="region of interest" description="Disordered" evidence="1">
    <location>
        <begin position="742"/>
        <end position="781"/>
    </location>
</feature>
<reference evidence="4" key="4">
    <citation type="journal article" date="2015" name="PLoS ONE">
        <title>Comprehensive Evaluation of Toxoplasma gondii VEG and Neospora caninum LIV Genomes with Tachyzoite Stage Transcriptome and Proteome Defines Novel Transcript Features.</title>
        <authorList>
            <person name="Ramaprasad A."/>
            <person name="Mourier T."/>
            <person name="Naeem R."/>
            <person name="Malas T.B."/>
            <person name="Moussa E."/>
            <person name="Panigrahi A."/>
            <person name="Vermont S.J."/>
            <person name="Otto T.D."/>
            <person name="Wastling J."/>
            <person name="Pain A."/>
        </authorList>
    </citation>
    <scope>NUCLEOTIDE SEQUENCE</scope>
    <source>
        <strain evidence="4">Liverpool</strain>
    </source>
</reference>
<dbReference type="GeneID" id="13446174"/>
<dbReference type="OrthoDB" id="333426at2759"/>
<name>F0V8S5_NEOCL</name>
<dbReference type="AlphaFoldDB" id="F0V8S5"/>
<evidence type="ECO:0000313" key="3">
    <source>
        <dbReference type="EMBL" id="CBZ50116.1"/>
    </source>
</evidence>
<evidence type="ECO:0000256" key="1">
    <source>
        <dbReference type="SAM" id="MobiDB-lite"/>
    </source>
</evidence>
<evidence type="ECO:0000313" key="4">
    <source>
        <dbReference type="EMBL" id="CEL64710.1"/>
    </source>
</evidence>
<protein>
    <recommendedName>
        <fullName evidence="6">CS domain-containing protein</fullName>
    </recommendedName>
</protein>
<feature type="chain" id="PRO_5007655007" description="CS domain-containing protein" evidence="2">
    <location>
        <begin position="29"/>
        <end position="781"/>
    </location>
</feature>
<dbReference type="RefSeq" id="XP_003880151.1">
    <property type="nucleotide sequence ID" value="XM_003880102.1"/>
</dbReference>
<dbReference type="eggNOG" id="ENOG502R0DB">
    <property type="taxonomic scope" value="Eukaryota"/>
</dbReference>
<feature type="compositionally biased region" description="Basic and acidic residues" evidence="1">
    <location>
        <begin position="742"/>
        <end position="763"/>
    </location>
</feature>
<proteinExistence type="predicted"/>
<feature type="region of interest" description="Disordered" evidence="1">
    <location>
        <begin position="429"/>
        <end position="454"/>
    </location>
</feature>
<dbReference type="InParanoid" id="F0V8S5"/>
<dbReference type="VEuPathDB" id="ToxoDB:NCLIV_005920"/>
<accession>F0V8S5</accession>
<evidence type="ECO:0000313" key="5">
    <source>
        <dbReference type="Proteomes" id="UP000007494"/>
    </source>
</evidence>
<sequence>MASFPRRLLPFLVLSLFFLLNWSPPLLGLPRSAYPLETVTRLFEGAHGARTQAAGLGPRVPASVSSGLPSAGFLLSSRARSNAKTADSPPHWQPHGVRVQRVTRRTGEAGKRGTGMLKEEESIRGKVGRNCQEEAKDRKHNRFPHYDLLMTSCVPNAFLGASVLVGLESSVLPKTHHRSPSSRSLFFVSRSSSPFVRNGVDDPSETFPAFLPPLPRSSFCIHSPSRSFLSSFLGALPATWRAEDGLPRSPLCTAGSHAEPRLRPPGPSSPSEFLVSHPALVPRLVWSKPGAVSGMGDDHARLLEKFQQEFARLQSILPASLPPESPSVSGPSPANAGGEKNHATKAGNAAGERKDGGTRRDGKLPTVQDLLAEVQREGHVPKRDPKVLKELEEVIDGLYKDSEASNDSLFSRLTNLVKSGAFGERLQEVYEEQERDQSEAEEAQRKVEATDGFNPHDVAKAVREATANPSALKVARAIMAAGNMPEVAQGDAPGAVGERRHADDDASRAEREKDAEEQRLRRASEHFAEAPEKAAGDIKNEGDLFDIIRGSTKQYLEQLNMKPTPPGQTRVDDNTVIHWKEETDILQVWIPLPRNYIRESIDVSMARARLRVSCRVAGASTEGKQTEDTITIVDRQMKGYIVSADAHWTIASYPFKRPTGQEDAQRRQHFVHAVGPKRADSRSIWGGLFGEPPSREEWMLQNDERYTQLDGTKPPPPHVLKAVPELDQPEVKNFIEAFNKMREEAAKEAQAGGEKREEGKNENGTETELQRGNTVERSSNA</sequence>
<gene>
    <name evidence="4" type="ORF">BN1204_005920</name>
    <name evidence="3" type="ORF">NCLIV_005920</name>
</gene>
<organism evidence="3 5">
    <name type="scientific">Neospora caninum (strain Liverpool)</name>
    <dbReference type="NCBI Taxonomy" id="572307"/>
    <lineage>
        <taxon>Eukaryota</taxon>
        <taxon>Sar</taxon>
        <taxon>Alveolata</taxon>
        <taxon>Apicomplexa</taxon>
        <taxon>Conoidasida</taxon>
        <taxon>Coccidia</taxon>
        <taxon>Eucoccidiorida</taxon>
        <taxon>Eimeriorina</taxon>
        <taxon>Sarcocystidae</taxon>
        <taxon>Neospora</taxon>
    </lineage>
</organism>
<dbReference type="EMBL" id="FR823382">
    <property type="protein sequence ID" value="CBZ50116.1"/>
    <property type="molecule type" value="Genomic_DNA"/>
</dbReference>
<feature type="compositionally biased region" description="Basic and acidic residues" evidence="1">
    <location>
        <begin position="435"/>
        <end position="449"/>
    </location>
</feature>
<evidence type="ECO:0000256" key="2">
    <source>
        <dbReference type="SAM" id="SignalP"/>
    </source>
</evidence>
<keyword evidence="2" id="KW-0732">Signal</keyword>
<feature type="compositionally biased region" description="Basic and acidic residues" evidence="1">
    <location>
        <begin position="351"/>
        <end position="363"/>
    </location>
</feature>
<feature type="region of interest" description="Disordered" evidence="1">
    <location>
        <begin position="319"/>
        <end position="363"/>
    </location>
</feature>
<feature type="signal peptide" evidence="2">
    <location>
        <begin position="1"/>
        <end position="28"/>
    </location>
</feature>
<evidence type="ECO:0008006" key="6">
    <source>
        <dbReference type="Google" id="ProtNLM"/>
    </source>
</evidence>
<reference evidence="3" key="2">
    <citation type="submission" date="2011-03" db="EMBL/GenBank/DDBJ databases">
        <title>Comparative genomics and transcriptomics of Neospora caninum and Toxoplasma gondii.</title>
        <authorList>
            <person name="Reid A.J."/>
            <person name="Sohal A."/>
            <person name="Harris D."/>
            <person name="Quail M."/>
            <person name="Sanders M."/>
            <person name="Berriman M."/>
            <person name="Wastling J.M."/>
            <person name="Pain A."/>
        </authorList>
    </citation>
    <scope>NUCLEOTIDE SEQUENCE</scope>
    <source>
        <strain evidence="3">Liverpool</strain>
    </source>
</reference>
<feature type="compositionally biased region" description="Polar residues" evidence="1">
    <location>
        <begin position="770"/>
        <end position="781"/>
    </location>
</feature>
<feature type="region of interest" description="Disordered" evidence="1">
    <location>
        <begin position="247"/>
        <end position="274"/>
    </location>
</feature>
<reference evidence="3" key="1">
    <citation type="submission" date="2011-02" db="EMBL/GenBank/DDBJ databases">
        <authorList>
            <person name="Aslett M."/>
        </authorList>
    </citation>
    <scope>NUCLEOTIDE SEQUENCE</scope>
    <source>
        <strain evidence="3">Liverpool</strain>
    </source>
</reference>
<feature type="region of interest" description="Disordered" evidence="1">
    <location>
        <begin position="102"/>
        <end position="131"/>
    </location>
</feature>
<feature type="compositionally biased region" description="Basic and acidic residues" evidence="1">
    <location>
        <begin position="497"/>
        <end position="538"/>
    </location>
</feature>